<dbReference type="Proteomes" id="UP001064879">
    <property type="component" value="Chromosome"/>
</dbReference>
<dbReference type="RefSeq" id="WP_265418287.1">
    <property type="nucleotide sequence ID" value="NZ_CP093443.1"/>
</dbReference>
<feature type="compositionally biased region" description="Basic residues" evidence="1">
    <location>
        <begin position="1"/>
        <end position="13"/>
    </location>
</feature>
<evidence type="ECO:0000313" key="3">
    <source>
        <dbReference type="Proteomes" id="UP001064879"/>
    </source>
</evidence>
<keyword evidence="3" id="KW-1185">Reference proteome</keyword>
<evidence type="ECO:0000256" key="1">
    <source>
        <dbReference type="SAM" id="MobiDB-lite"/>
    </source>
</evidence>
<feature type="region of interest" description="Disordered" evidence="1">
    <location>
        <begin position="1"/>
        <end position="22"/>
    </location>
</feature>
<accession>A0ABY5SNE9</accession>
<evidence type="ECO:0000313" key="2">
    <source>
        <dbReference type="EMBL" id="UVI35660.1"/>
    </source>
</evidence>
<proteinExistence type="predicted"/>
<reference evidence="2" key="1">
    <citation type="submission" date="2022-03" db="EMBL/GenBank/DDBJ databases">
        <title>Brevibacterium spongiae sp. nov., isolated from marine sponge.</title>
        <authorList>
            <person name="Li Z."/>
            <person name="Zhang M."/>
        </authorList>
    </citation>
    <scope>NUCLEOTIDE SEQUENCE</scope>
    <source>
        <strain evidence="2">WHS-Z9</strain>
    </source>
</reference>
<protein>
    <submittedName>
        <fullName evidence="2">Uncharacterized protein</fullName>
    </submittedName>
</protein>
<name>A0ABY5SNE9_9MICO</name>
<sequence>MKRLFSGLRKKAAKTGGDDERFGTGLWRHNRDRFLRAVDRYYATAVALHEARPSGAASAGDDANGSADEVGTTTSATDETGTAGKDPVDVIVDGTHRLNALVEVVDAITADLHSRYPVSGQIVPGSVRSAVGDVPELLTKASSKVGEAVLAASMARSEAAGRPIDSSAQASARFIGDAEELLGRARENLARLGSS</sequence>
<feature type="compositionally biased region" description="Low complexity" evidence="1">
    <location>
        <begin position="54"/>
        <end position="84"/>
    </location>
</feature>
<dbReference type="EMBL" id="CP093443">
    <property type="protein sequence ID" value="UVI35660.1"/>
    <property type="molecule type" value="Genomic_DNA"/>
</dbReference>
<organism evidence="2 3">
    <name type="scientific">Brevibacterium spongiae</name>
    <dbReference type="NCBI Taxonomy" id="2909672"/>
    <lineage>
        <taxon>Bacteria</taxon>
        <taxon>Bacillati</taxon>
        <taxon>Actinomycetota</taxon>
        <taxon>Actinomycetes</taxon>
        <taxon>Micrococcales</taxon>
        <taxon>Brevibacteriaceae</taxon>
        <taxon>Brevibacterium</taxon>
    </lineage>
</organism>
<gene>
    <name evidence="2" type="ORF">L1F31_16320</name>
</gene>
<feature type="region of interest" description="Disordered" evidence="1">
    <location>
        <begin position="53"/>
        <end position="88"/>
    </location>
</feature>